<protein>
    <recommendedName>
        <fullName evidence="3">Response regulatory domain-containing protein</fullName>
    </recommendedName>
</protein>
<dbReference type="InterPro" id="IPR001789">
    <property type="entry name" value="Sig_transdc_resp-reg_receiver"/>
</dbReference>
<evidence type="ECO:0000256" key="1">
    <source>
        <dbReference type="ARBA" id="ARBA00022553"/>
    </source>
</evidence>
<dbReference type="Pfam" id="PF00072">
    <property type="entry name" value="Response_reg"/>
    <property type="match status" value="1"/>
</dbReference>
<organism evidence="4 5">
    <name type="scientific">Candidatus Schekmanbacteria bacterium RBG_13_48_7</name>
    <dbReference type="NCBI Taxonomy" id="1817878"/>
    <lineage>
        <taxon>Bacteria</taxon>
        <taxon>Candidatus Schekmaniibacteriota</taxon>
    </lineage>
</organism>
<dbReference type="Proteomes" id="UP000179266">
    <property type="component" value="Unassembled WGS sequence"/>
</dbReference>
<evidence type="ECO:0000259" key="3">
    <source>
        <dbReference type="PROSITE" id="PS50110"/>
    </source>
</evidence>
<dbReference type="GO" id="GO:0000160">
    <property type="term" value="P:phosphorelay signal transduction system"/>
    <property type="evidence" value="ECO:0007669"/>
    <property type="project" value="InterPro"/>
</dbReference>
<dbReference type="PANTHER" id="PTHR44591:SF3">
    <property type="entry name" value="RESPONSE REGULATORY DOMAIN-CONTAINING PROTEIN"/>
    <property type="match status" value="1"/>
</dbReference>
<reference evidence="4 5" key="1">
    <citation type="journal article" date="2016" name="Nat. Commun.">
        <title>Thousands of microbial genomes shed light on interconnected biogeochemical processes in an aquifer system.</title>
        <authorList>
            <person name="Anantharaman K."/>
            <person name="Brown C.T."/>
            <person name="Hug L.A."/>
            <person name="Sharon I."/>
            <person name="Castelle C.J."/>
            <person name="Probst A.J."/>
            <person name="Thomas B.C."/>
            <person name="Singh A."/>
            <person name="Wilkins M.J."/>
            <person name="Karaoz U."/>
            <person name="Brodie E.L."/>
            <person name="Williams K.H."/>
            <person name="Hubbard S.S."/>
            <person name="Banfield J.F."/>
        </authorList>
    </citation>
    <scope>NUCLEOTIDE SEQUENCE [LARGE SCALE GENOMIC DNA]</scope>
</reference>
<accession>A0A1F7RR59</accession>
<keyword evidence="1 2" id="KW-0597">Phosphoprotein</keyword>
<dbReference type="SUPFAM" id="SSF52172">
    <property type="entry name" value="CheY-like"/>
    <property type="match status" value="1"/>
</dbReference>
<evidence type="ECO:0000313" key="4">
    <source>
        <dbReference type="EMBL" id="OGL44023.1"/>
    </source>
</evidence>
<dbReference type="Gene3D" id="3.40.50.2300">
    <property type="match status" value="1"/>
</dbReference>
<dbReference type="CDD" id="cd00156">
    <property type="entry name" value="REC"/>
    <property type="match status" value="1"/>
</dbReference>
<dbReference type="EMBL" id="MGDD01000244">
    <property type="protein sequence ID" value="OGL44023.1"/>
    <property type="molecule type" value="Genomic_DNA"/>
</dbReference>
<feature type="modified residue" description="4-aspartylphosphate" evidence="2">
    <location>
        <position position="69"/>
    </location>
</feature>
<comment type="caution">
    <text evidence="4">The sequence shown here is derived from an EMBL/GenBank/DDBJ whole genome shotgun (WGS) entry which is preliminary data.</text>
</comment>
<dbReference type="PROSITE" id="PS50110">
    <property type="entry name" value="RESPONSE_REGULATORY"/>
    <property type="match status" value="1"/>
</dbReference>
<name>A0A1F7RR59_9BACT</name>
<dbReference type="PANTHER" id="PTHR44591">
    <property type="entry name" value="STRESS RESPONSE REGULATOR PROTEIN 1"/>
    <property type="match status" value="1"/>
</dbReference>
<sequence>MKSARISNNKEKGNLKKLRILLIDDEEIMLDTMYEILMLENKFEVDRSPDARDAIQKIKNDEYQLIISDLRMPGISGYDLFNWIINNKPQMACKVLFTSGDPFDPRSKRFFEEIPNLCLVKPFGISEFMDYIHRSLGAME</sequence>
<proteinExistence type="predicted"/>
<dbReference type="SMART" id="SM00448">
    <property type="entry name" value="REC"/>
    <property type="match status" value="1"/>
</dbReference>
<gene>
    <name evidence="4" type="ORF">A2161_06545</name>
</gene>
<feature type="domain" description="Response regulatory" evidence="3">
    <location>
        <begin position="19"/>
        <end position="136"/>
    </location>
</feature>
<evidence type="ECO:0000256" key="2">
    <source>
        <dbReference type="PROSITE-ProRule" id="PRU00169"/>
    </source>
</evidence>
<dbReference type="InterPro" id="IPR011006">
    <property type="entry name" value="CheY-like_superfamily"/>
</dbReference>
<dbReference type="InterPro" id="IPR050595">
    <property type="entry name" value="Bact_response_regulator"/>
</dbReference>
<evidence type="ECO:0000313" key="5">
    <source>
        <dbReference type="Proteomes" id="UP000179266"/>
    </source>
</evidence>
<dbReference type="AlphaFoldDB" id="A0A1F7RR59"/>